<organism evidence="3 4">
    <name type="scientific">Dactylosporangium salmoneum</name>
    <dbReference type="NCBI Taxonomy" id="53361"/>
    <lineage>
        <taxon>Bacteria</taxon>
        <taxon>Bacillati</taxon>
        <taxon>Actinomycetota</taxon>
        <taxon>Actinomycetes</taxon>
        <taxon>Micromonosporales</taxon>
        <taxon>Micromonosporaceae</taxon>
        <taxon>Dactylosporangium</taxon>
    </lineage>
</organism>
<comment type="caution">
    <text evidence="3">The sequence shown here is derived from an EMBL/GenBank/DDBJ whole genome shotgun (WGS) entry which is preliminary data.</text>
</comment>
<evidence type="ECO:0000313" key="3">
    <source>
        <dbReference type="EMBL" id="GAA2366640.1"/>
    </source>
</evidence>
<gene>
    <name evidence="3" type="ORF">GCM10010170_065570</name>
</gene>
<dbReference type="InterPro" id="IPR036291">
    <property type="entry name" value="NAD(P)-bd_dom_sf"/>
</dbReference>
<dbReference type="PANTHER" id="PTHR48075:SF5">
    <property type="entry name" value="3-HYDROXYBUTYRYL-COA DEHYDROGENASE"/>
    <property type="match status" value="1"/>
</dbReference>
<comment type="similarity">
    <text evidence="1">Belongs to the 3-hydroxyacyl-CoA dehydrogenase family.</text>
</comment>
<dbReference type="PANTHER" id="PTHR48075">
    <property type="entry name" value="3-HYDROXYACYL-COA DEHYDROGENASE FAMILY PROTEIN"/>
    <property type="match status" value="1"/>
</dbReference>
<keyword evidence="4" id="KW-1185">Reference proteome</keyword>
<sequence length="150" mass="15642">MDGFERAAIVGAGTMGRGIARLLAGQGVAVSLCDRDEALAEAGRATLAEDVRSAVRRGELPADEAARMLARVRSAADLAAAVDGAELVVEAIPEVLEAKREVWQRLAGCAGGEAVLTTKTGAGVYQWPAEAARAALSQRDERLRSREAAD</sequence>
<dbReference type="EMBL" id="BAAARV010000064">
    <property type="protein sequence ID" value="GAA2366640.1"/>
    <property type="molecule type" value="Genomic_DNA"/>
</dbReference>
<evidence type="ECO:0000259" key="2">
    <source>
        <dbReference type="Pfam" id="PF02737"/>
    </source>
</evidence>
<name>A0ABP5U0S5_9ACTN</name>
<feature type="domain" description="3-hydroxyacyl-CoA dehydrogenase NAD binding" evidence="2">
    <location>
        <begin position="7"/>
        <end position="121"/>
    </location>
</feature>
<evidence type="ECO:0000256" key="1">
    <source>
        <dbReference type="ARBA" id="ARBA00009463"/>
    </source>
</evidence>
<accession>A0ABP5U0S5</accession>
<dbReference type="SUPFAM" id="SSF51735">
    <property type="entry name" value="NAD(P)-binding Rossmann-fold domains"/>
    <property type="match status" value="1"/>
</dbReference>
<dbReference type="InterPro" id="IPR006176">
    <property type="entry name" value="3-OHacyl-CoA_DH_NAD-bd"/>
</dbReference>
<dbReference type="Proteomes" id="UP001501444">
    <property type="component" value="Unassembled WGS sequence"/>
</dbReference>
<protein>
    <recommendedName>
        <fullName evidence="2">3-hydroxyacyl-CoA dehydrogenase NAD binding domain-containing protein</fullName>
    </recommendedName>
</protein>
<reference evidence="4" key="1">
    <citation type="journal article" date="2019" name="Int. J. Syst. Evol. Microbiol.">
        <title>The Global Catalogue of Microorganisms (GCM) 10K type strain sequencing project: providing services to taxonomists for standard genome sequencing and annotation.</title>
        <authorList>
            <consortium name="The Broad Institute Genomics Platform"/>
            <consortium name="The Broad Institute Genome Sequencing Center for Infectious Disease"/>
            <person name="Wu L."/>
            <person name="Ma J."/>
        </authorList>
    </citation>
    <scope>NUCLEOTIDE SEQUENCE [LARGE SCALE GENOMIC DNA]</scope>
    <source>
        <strain evidence="4">JCM 3272</strain>
    </source>
</reference>
<dbReference type="Pfam" id="PF02737">
    <property type="entry name" value="3HCDH_N"/>
    <property type="match status" value="1"/>
</dbReference>
<evidence type="ECO:0000313" key="4">
    <source>
        <dbReference type="Proteomes" id="UP001501444"/>
    </source>
</evidence>
<dbReference type="Gene3D" id="3.40.50.720">
    <property type="entry name" value="NAD(P)-binding Rossmann-like Domain"/>
    <property type="match status" value="1"/>
</dbReference>
<dbReference type="RefSeq" id="WP_344616444.1">
    <property type="nucleotide sequence ID" value="NZ_BAAARV010000064.1"/>
</dbReference>
<proteinExistence type="inferred from homology"/>